<organism evidence="2 3">
    <name type="scientific">Helicovermis profundi</name>
    <dbReference type="NCBI Taxonomy" id="3065157"/>
    <lineage>
        <taxon>Bacteria</taxon>
        <taxon>Bacillati</taxon>
        <taxon>Bacillota</taxon>
        <taxon>Clostridia</taxon>
        <taxon>Helicovermis</taxon>
    </lineage>
</organism>
<dbReference type="InterPro" id="IPR036986">
    <property type="entry name" value="S4_RNA-bd_sf"/>
</dbReference>
<dbReference type="SUPFAM" id="SSF55174">
    <property type="entry name" value="Alpha-L RNA-binding motif"/>
    <property type="match status" value="1"/>
</dbReference>
<keyword evidence="1" id="KW-0694">RNA-binding</keyword>
<evidence type="ECO:0000256" key="1">
    <source>
        <dbReference type="PROSITE-ProRule" id="PRU00182"/>
    </source>
</evidence>
<evidence type="ECO:0000313" key="2">
    <source>
        <dbReference type="EMBL" id="BEP27672.1"/>
    </source>
</evidence>
<dbReference type="EMBL" id="AP028654">
    <property type="protein sequence ID" value="BEP27672.1"/>
    <property type="molecule type" value="Genomic_DNA"/>
</dbReference>
<dbReference type="CDD" id="cd00165">
    <property type="entry name" value="S4"/>
    <property type="match status" value="1"/>
</dbReference>
<dbReference type="RefSeq" id="WP_338536044.1">
    <property type="nucleotide sequence ID" value="NZ_AP028654.1"/>
</dbReference>
<dbReference type="Proteomes" id="UP001321786">
    <property type="component" value="Chromosome"/>
</dbReference>
<dbReference type="Pfam" id="PF13275">
    <property type="entry name" value="S4_2"/>
    <property type="match status" value="1"/>
</dbReference>
<proteinExistence type="predicted"/>
<keyword evidence="3" id="KW-1185">Reference proteome</keyword>
<protein>
    <submittedName>
        <fullName evidence="2">S4 domain-containing protein YaaA</fullName>
    </submittedName>
</protein>
<sequence>MKVIEIKTEFIKLDQFLKFSNVIGSGGIAKLIIKDGLVRVNDEVCLQRGKKIRNNDLVEISFYDDNGNIDKIIKLKVKQI</sequence>
<name>A0AAU9E7I1_9FIRM</name>
<accession>A0AAU9E7I1</accession>
<dbReference type="GO" id="GO:0003723">
    <property type="term" value="F:RNA binding"/>
    <property type="evidence" value="ECO:0007669"/>
    <property type="project" value="UniProtKB-KW"/>
</dbReference>
<dbReference type="PROSITE" id="PS50889">
    <property type="entry name" value="S4"/>
    <property type="match status" value="1"/>
</dbReference>
<dbReference type="AlphaFoldDB" id="A0AAU9E7I1"/>
<evidence type="ECO:0000313" key="3">
    <source>
        <dbReference type="Proteomes" id="UP001321786"/>
    </source>
</evidence>
<dbReference type="KEGG" id="hprf:HLPR_00030"/>
<dbReference type="Gene3D" id="3.10.290.10">
    <property type="entry name" value="RNA-binding S4 domain"/>
    <property type="match status" value="1"/>
</dbReference>
<gene>
    <name evidence="2" type="primary">yaaA_1</name>
    <name evidence="2" type="ORF">HLPR_00030</name>
</gene>
<reference evidence="2 3" key="1">
    <citation type="submission" date="2023-08" db="EMBL/GenBank/DDBJ databases">
        <title>Helicovermis profunda gen. nov., sp. nov., a novel mesophilic, fermentative bacterium within the Bacillota from a deep-sea hydrothermal vent chimney.</title>
        <authorList>
            <person name="Miyazaki U."/>
            <person name="Mizutani D."/>
            <person name="Hashimoto Y."/>
            <person name="Tame A."/>
            <person name="Sawayama S."/>
            <person name="Miyazaki J."/>
            <person name="Takai K."/>
            <person name="Nakagawa S."/>
        </authorList>
    </citation>
    <scope>NUCLEOTIDE SEQUENCE [LARGE SCALE GENOMIC DNA]</scope>
    <source>
        <strain evidence="2 3">S502</strain>
    </source>
</reference>